<keyword evidence="2" id="KW-1185">Reference proteome</keyword>
<dbReference type="PANTHER" id="PTHR24177:SF304">
    <property type="entry name" value="ANKYRIN REPEAT-CONTAINING DOMAIN, PGG DOMAIN PROTEIN-RELATED"/>
    <property type="match status" value="1"/>
</dbReference>
<name>A0AAD8GWF1_9APIA</name>
<sequence length="143" mass="16772">MHILTEKLVKHMCSIVIKKGDHAIAWDVLETTLRTAVTHGIYELIEECIHQYPGLVWYKMGEFFLVLVAIRQRQEKVYNLVYQMSGHKVYTDIAWKEYANNDTAFHLAARLAPQHRLNTVTGAALQMQRELQWFKEVEKFVQP</sequence>
<reference evidence="1" key="1">
    <citation type="submission" date="2023-02" db="EMBL/GenBank/DDBJ databases">
        <title>Genome of toxic invasive species Heracleum sosnowskyi carries increased number of genes despite the absence of recent whole-genome duplications.</title>
        <authorList>
            <person name="Schelkunov M."/>
            <person name="Shtratnikova V."/>
            <person name="Makarenko M."/>
            <person name="Klepikova A."/>
            <person name="Omelchenko D."/>
            <person name="Novikova G."/>
            <person name="Obukhova E."/>
            <person name="Bogdanov V."/>
            <person name="Penin A."/>
            <person name="Logacheva M."/>
        </authorList>
    </citation>
    <scope>NUCLEOTIDE SEQUENCE</scope>
    <source>
        <strain evidence="1">Hsosn_3</strain>
        <tissue evidence="1">Leaf</tissue>
    </source>
</reference>
<reference evidence="1" key="2">
    <citation type="submission" date="2023-05" db="EMBL/GenBank/DDBJ databases">
        <authorList>
            <person name="Schelkunov M.I."/>
        </authorList>
    </citation>
    <scope>NUCLEOTIDE SEQUENCE</scope>
    <source>
        <strain evidence="1">Hsosn_3</strain>
        <tissue evidence="1">Leaf</tissue>
    </source>
</reference>
<evidence type="ECO:0000313" key="2">
    <source>
        <dbReference type="Proteomes" id="UP001237642"/>
    </source>
</evidence>
<comment type="caution">
    <text evidence="1">The sequence shown here is derived from an EMBL/GenBank/DDBJ whole genome shotgun (WGS) entry which is preliminary data.</text>
</comment>
<protein>
    <submittedName>
        <fullName evidence="1">Uncharacterized protein</fullName>
    </submittedName>
</protein>
<accession>A0AAD8GWF1</accession>
<organism evidence="1 2">
    <name type="scientific">Heracleum sosnowskyi</name>
    <dbReference type="NCBI Taxonomy" id="360622"/>
    <lineage>
        <taxon>Eukaryota</taxon>
        <taxon>Viridiplantae</taxon>
        <taxon>Streptophyta</taxon>
        <taxon>Embryophyta</taxon>
        <taxon>Tracheophyta</taxon>
        <taxon>Spermatophyta</taxon>
        <taxon>Magnoliopsida</taxon>
        <taxon>eudicotyledons</taxon>
        <taxon>Gunneridae</taxon>
        <taxon>Pentapetalae</taxon>
        <taxon>asterids</taxon>
        <taxon>campanulids</taxon>
        <taxon>Apiales</taxon>
        <taxon>Apiaceae</taxon>
        <taxon>Apioideae</taxon>
        <taxon>apioid superclade</taxon>
        <taxon>Tordylieae</taxon>
        <taxon>Tordyliinae</taxon>
        <taxon>Heracleum</taxon>
    </lineage>
</organism>
<dbReference type="GO" id="GO:0016020">
    <property type="term" value="C:membrane"/>
    <property type="evidence" value="ECO:0007669"/>
    <property type="project" value="TreeGrafter"/>
</dbReference>
<evidence type="ECO:0000313" key="1">
    <source>
        <dbReference type="EMBL" id="KAK1355482.1"/>
    </source>
</evidence>
<dbReference type="PANTHER" id="PTHR24177">
    <property type="entry name" value="CASKIN"/>
    <property type="match status" value="1"/>
</dbReference>
<dbReference type="Proteomes" id="UP001237642">
    <property type="component" value="Unassembled WGS sequence"/>
</dbReference>
<proteinExistence type="predicted"/>
<gene>
    <name evidence="1" type="ORF">POM88_048738</name>
</gene>
<dbReference type="AlphaFoldDB" id="A0AAD8GWF1"/>
<dbReference type="EMBL" id="JAUIZM010000011">
    <property type="protein sequence ID" value="KAK1355482.1"/>
    <property type="molecule type" value="Genomic_DNA"/>
</dbReference>